<dbReference type="GeneID" id="5896092"/>
<feature type="transmembrane region" description="Helical" evidence="2">
    <location>
        <begin position="352"/>
        <end position="376"/>
    </location>
</feature>
<organism evidence="3 4">
    <name type="scientific">Monosiga brevicollis</name>
    <name type="common">Choanoflagellate</name>
    <dbReference type="NCBI Taxonomy" id="81824"/>
    <lineage>
        <taxon>Eukaryota</taxon>
        <taxon>Choanoflagellata</taxon>
        <taxon>Craspedida</taxon>
        <taxon>Salpingoecidae</taxon>
        <taxon>Monosiga</taxon>
    </lineage>
</organism>
<evidence type="ECO:0000313" key="4">
    <source>
        <dbReference type="Proteomes" id="UP000001357"/>
    </source>
</evidence>
<feature type="transmembrane region" description="Helical" evidence="2">
    <location>
        <begin position="237"/>
        <end position="257"/>
    </location>
</feature>
<dbReference type="KEGG" id="mbr:MONBRDRAFT_34744"/>
<feature type="region of interest" description="Disordered" evidence="1">
    <location>
        <begin position="393"/>
        <end position="420"/>
    </location>
</feature>
<dbReference type="Proteomes" id="UP000001357">
    <property type="component" value="Unassembled WGS sequence"/>
</dbReference>
<gene>
    <name evidence="3" type="ORF">MONBRDRAFT_34744</name>
</gene>
<protein>
    <recommendedName>
        <fullName evidence="5">YrhK domain-containing protein</fullName>
    </recommendedName>
</protein>
<dbReference type="EMBL" id="CH991589">
    <property type="protein sequence ID" value="EDQ84364.1"/>
    <property type="molecule type" value="Genomic_DNA"/>
</dbReference>
<evidence type="ECO:0000256" key="1">
    <source>
        <dbReference type="SAM" id="MobiDB-lite"/>
    </source>
</evidence>
<keyword evidence="2" id="KW-1133">Transmembrane helix</keyword>
<dbReference type="InParanoid" id="A9VDR0"/>
<accession>A9VDR0</accession>
<evidence type="ECO:0008006" key="5">
    <source>
        <dbReference type="Google" id="ProtNLM"/>
    </source>
</evidence>
<evidence type="ECO:0000256" key="2">
    <source>
        <dbReference type="SAM" id="Phobius"/>
    </source>
</evidence>
<reference evidence="3 4" key="1">
    <citation type="journal article" date="2008" name="Nature">
        <title>The genome of the choanoflagellate Monosiga brevicollis and the origin of metazoans.</title>
        <authorList>
            <consortium name="JGI Sequencing"/>
            <person name="King N."/>
            <person name="Westbrook M.J."/>
            <person name="Young S.L."/>
            <person name="Kuo A."/>
            <person name="Abedin M."/>
            <person name="Chapman J."/>
            <person name="Fairclough S."/>
            <person name="Hellsten U."/>
            <person name="Isogai Y."/>
            <person name="Letunic I."/>
            <person name="Marr M."/>
            <person name="Pincus D."/>
            <person name="Putnam N."/>
            <person name="Rokas A."/>
            <person name="Wright K.J."/>
            <person name="Zuzow R."/>
            <person name="Dirks W."/>
            <person name="Good M."/>
            <person name="Goodstein D."/>
            <person name="Lemons D."/>
            <person name="Li W."/>
            <person name="Lyons J.B."/>
            <person name="Morris A."/>
            <person name="Nichols S."/>
            <person name="Richter D.J."/>
            <person name="Salamov A."/>
            <person name="Bork P."/>
            <person name="Lim W.A."/>
            <person name="Manning G."/>
            <person name="Miller W.T."/>
            <person name="McGinnis W."/>
            <person name="Shapiro H."/>
            <person name="Tjian R."/>
            <person name="Grigoriev I.V."/>
            <person name="Rokhsar D."/>
        </authorList>
    </citation>
    <scope>NUCLEOTIDE SEQUENCE [LARGE SCALE GENOMIC DNA]</scope>
    <source>
        <strain evidence="4">MX1 / ATCC 50154</strain>
    </source>
</reference>
<dbReference type="RefSeq" id="XP_001750860.1">
    <property type="nucleotide sequence ID" value="XM_001750808.1"/>
</dbReference>
<feature type="transmembrane region" description="Helical" evidence="2">
    <location>
        <begin position="167"/>
        <end position="187"/>
    </location>
</feature>
<evidence type="ECO:0000313" key="3">
    <source>
        <dbReference type="EMBL" id="EDQ84364.1"/>
    </source>
</evidence>
<feature type="transmembrane region" description="Helical" evidence="2">
    <location>
        <begin position="302"/>
        <end position="321"/>
    </location>
</feature>
<keyword evidence="2" id="KW-0812">Transmembrane</keyword>
<name>A9VDR0_MONBE</name>
<keyword evidence="2" id="KW-0472">Membrane</keyword>
<sequence>MQPTPPSTDSTPRSAEHIVSVLGHDLDQTMIEETNTFERGSPASAPAEWLNIDAPVPLAHTTTAINASVPALGDAANEDYDNLSAHPSQLTSLRQTWREARMRRLMREADLWGSTLDLPRPDFVGNAHAHKGVVHTMLIMGRTMRHLRVFNSWRGLWRSVGRYYNDLNVWGGWLFVLGGLLYFLGPLLLMQEVIDHDGAVYVSVAGVVAFLLAKLFVEARAIYSTLWDRPSRRPGSAYHTGVLSLTLGGLFLLAYAIFYLQRHPVAASWNWFCSCAWFLIGTFIFLVDSADHFQRPLWTRIVNSYFWGSLALFIGSVFYMISGTCNLNGIRDLQAPIQGDPFARRDVCSESLVIWFDLLGGFFYFVGAILFLVFAYGELWDAEQGVDPRCITRSGEGAPHPFRPREGTSGEPADPQPDTERFVPVSAAAEAGLIGTKRLVTCV</sequence>
<proteinExistence type="predicted"/>
<feature type="transmembrane region" description="Helical" evidence="2">
    <location>
        <begin position="199"/>
        <end position="217"/>
    </location>
</feature>
<dbReference type="eggNOG" id="ENOG502SQAZ">
    <property type="taxonomic scope" value="Eukaryota"/>
</dbReference>
<feature type="transmembrane region" description="Helical" evidence="2">
    <location>
        <begin position="269"/>
        <end position="290"/>
    </location>
</feature>
<dbReference type="AlphaFoldDB" id="A9VDR0"/>
<keyword evidence="4" id="KW-1185">Reference proteome</keyword>